<evidence type="ECO:0000313" key="2">
    <source>
        <dbReference type="EMBL" id="GEU56074.1"/>
    </source>
</evidence>
<keyword evidence="2" id="KW-0695">RNA-directed DNA polymerase</keyword>
<feature type="compositionally biased region" description="Basic and acidic residues" evidence="1">
    <location>
        <begin position="124"/>
        <end position="143"/>
    </location>
</feature>
<reference evidence="2" key="1">
    <citation type="journal article" date="2019" name="Sci. Rep.">
        <title>Draft genome of Tanacetum cinerariifolium, the natural source of mosquito coil.</title>
        <authorList>
            <person name="Yamashiro T."/>
            <person name="Shiraishi A."/>
            <person name="Satake H."/>
            <person name="Nakayama K."/>
        </authorList>
    </citation>
    <scope>NUCLEOTIDE SEQUENCE</scope>
</reference>
<accession>A0A6L2L7B1</accession>
<gene>
    <name evidence="2" type="ORF">Tci_028052</name>
</gene>
<feature type="region of interest" description="Disordered" evidence="1">
    <location>
        <begin position="124"/>
        <end position="146"/>
    </location>
</feature>
<keyword evidence="2" id="KW-0808">Transferase</keyword>
<sequence length="447" mass="50745">MLQLPLETTQKLFVPPFEFLTIAKFLMKVGYEALVTTATKFFIKHLTEPWKTLFKTKEFKMYDDAYNGVEVPTTQPTQGTNRTLMALRSPKLKRTPTKRKEKLKEHTSKAEPVRFAMAESAKEAKARLDLGSHKESPEEKDNYVDEDDNDDVLIHRKQTGSLETREYEKQTVFCKCNHDDHYDDPPEGRRLVSEEASSEYLAELKSLGERRAPTMADIYRMKEILDDMMRERCKTIVEVNNEQGHGQDFMEEIVVKWTDGNAYMFSKSDYKTMYSPNHPTFDIEDAFSFNFLNYFSATLGKTSPDSSNDLTKYLLATLVFSPLNDPYMEVEISPPKDVKTHVESSILVSPSSSVGSSSPAAIRQLITDGIAVALEVQTTTMVNTNRNAISNYKGIMSCQPSYFNGTEGAVGLIRWFERTEPVFSHSKCAEEDRVTFATGTLTDDALS</sequence>
<proteinExistence type="predicted"/>
<dbReference type="EMBL" id="BKCJ010003602">
    <property type="protein sequence ID" value="GEU56074.1"/>
    <property type="molecule type" value="Genomic_DNA"/>
</dbReference>
<protein>
    <submittedName>
        <fullName evidence="2">Reverse transcriptase domain-containing protein</fullName>
    </submittedName>
</protein>
<dbReference type="AlphaFoldDB" id="A0A6L2L7B1"/>
<organism evidence="2">
    <name type="scientific">Tanacetum cinerariifolium</name>
    <name type="common">Dalmatian daisy</name>
    <name type="synonym">Chrysanthemum cinerariifolium</name>
    <dbReference type="NCBI Taxonomy" id="118510"/>
    <lineage>
        <taxon>Eukaryota</taxon>
        <taxon>Viridiplantae</taxon>
        <taxon>Streptophyta</taxon>
        <taxon>Embryophyta</taxon>
        <taxon>Tracheophyta</taxon>
        <taxon>Spermatophyta</taxon>
        <taxon>Magnoliopsida</taxon>
        <taxon>eudicotyledons</taxon>
        <taxon>Gunneridae</taxon>
        <taxon>Pentapetalae</taxon>
        <taxon>asterids</taxon>
        <taxon>campanulids</taxon>
        <taxon>Asterales</taxon>
        <taxon>Asteraceae</taxon>
        <taxon>Asteroideae</taxon>
        <taxon>Anthemideae</taxon>
        <taxon>Anthemidinae</taxon>
        <taxon>Tanacetum</taxon>
    </lineage>
</organism>
<dbReference type="GO" id="GO:0003964">
    <property type="term" value="F:RNA-directed DNA polymerase activity"/>
    <property type="evidence" value="ECO:0007669"/>
    <property type="project" value="UniProtKB-KW"/>
</dbReference>
<comment type="caution">
    <text evidence="2">The sequence shown here is derived from an EMBL/GenBank/DDBJ whole genome shotgun (WGS) entry which is preliminary data.</text>
</comment>
<keyword evidence="2" id="KW-0548">Nucleotidyltransferase</keyword>
<evidence type="ECO:0000256" key="1">
    <source>
        <dbReference type="SAM" id="MobiDB-lite"/>
    </source>
</evidence>
<name>A0A6L2L7B1_TANCI</name>